<dbReference type="GO" id="GO:0044281">
    <property type="term" value="P:small molecule metabolic process"/>
    <property type="evidence" value="ECO:0007669"/>
    <property type="project" value="UniProtKB-ARBA"/>
</dbReference>
<accession>A0A0J6FVD4</accession>
<comment type="catalytic activity">
    <reaction evidence="7">
        <text>D-tagatofuranose 6-phosphate + ATP = D-tagatofuranose 1,6-bisphosphate + ADP + H(+)</text>
        <dbReference type="Rhea" id="RHEA:12420"/>
        <dbReference type="ChEBI" id="CHEBI:15378"/>
        <dbReference type="ChEBI" id="CHEBI:30616"/>
        <dbReference type="ChEBI" id="CHEBI:58694"/>
        <dbReference type="ChEBI" id="CHEBI:58695"/>
        <dbReference type="ChEBI" id="CHEBI:456216"/>
        <dbReference type="EC" id="2.7.1.144"/>
    </reaction>
</comment>
<dbReference type="Gene3D" id="3.40.1190.20">
    <property type="match status" value="1"/>
</dbReference>
<evidence type="ECO:0000256" key="5">
    <source>
        <dbReference type="ARBA" id="ARBA00022840"/>
    </source>
</evidence>
<evidence type="ECO:0000313" key="11">
    <source>
        <dbReference type="Proteomes" id="UP000035996"/>
    </source>
</evidence>
<dbReference type="InterPro" id="IPR002173">
    <property type="entry name" value="Carboh/pur_kinase_PfkB_CS"/>
</dbReference>
<dbReference type="CDD" id="cd01164">
    <property type="entry name" value="FruK_PfkB_like"/>
    <property type="match status" value="1"/>
</dbReference>
<dbReference type="GO" id="GO:0005988">
    <property type="term" value="P:lactose metabolic process"/>
    <property type="evidence" value="ECO:0007669"/>
    <property type="project" value="UniProtKB-KW"/>
</dbReference>
<dbReference type="FunFam" id="3.40.1190.20:FF:000001">
    <property type="entry name" value="Phosphofructokinase"/>
    <property type="match status" value="1"/>
</dbReference>
<comment type="function">
    <text evidence="8">Catalyzes the ATP-dependent phosphorylation of fructose-l-phosphate to fructose-l,6-bisphosphate.</text>
</comment>
<evidence type="ECO:0000256" key="1">
    <source>
        <dbReference type="ARBA" id="ARBA00005380"/>
    </source>
</evidence>
<keyword evidence="4 8" id="KW-0418">Kinase</keyword>
<evidence type="ECO:0000256" key="3">
    <source>
        <dbReference type="ARBA" id="ARBA00022741"/>
    </source>
</evidence>
<dbReference type="InterPro" id="IPR029056">
    <property type="entry name" value="Ribokinase-like"/>
</dbReference>
<comment type="catalytic activity">
    <reaction evidence="6 8">
        <text>beta-D-fructose 1-phosphate + ATP = beta-D-fructose 1,6-bisphosphate + ADP + H(+)</text>
        <dbReference type="Rhea" id="RHEA:14213"/>
        <dbReference type="ChEBI" id="CHEBI:15378"/>
        <dbReference type="ChEBI" id="CHEBI:30616"/>
        <dbReference type="ChEBI" id="CHEBI:32966"/>
        <dbReference type="ChEBI" id="CHEBI:138881"/>
        <dbReference type="ChEBI" id="CHEBI:456216"/>
        <dbReference type="EC" id="2.7.1.56"/>
    </reaction>
</comment>
<dbReference type="PANTHER" id="PTHR46566">
    <property type="entry name" value="1-PHOSPHOFRUCTOKINASE-RELATED"/>
    <property type="match status" value="1"/>
</dbReference>
<dbReference type="GO" id="GO:0009024">
    <property type="term" value="F:tagatose-6-phosphate kinase activity"/>
    <property type="evidence" value="ECO:0007669"/>
    <property type="project" value="UniProtKB-EC"/>
</dbReference>
<keyword evidence="3 7" id="KW-0547">Nucleotide-binding</keyword>
<dbReference type="Proteomes" id="UP000035996">
    <property type="component" value="Unassembled WGS sequence"/>
</dbReference>
<keyword evidence="11" id="KW-1185">Reference proteome</keyword>
<evidence type="ECO:0000256" key="4">
    <source>
        <dbReference type="ARBA" id="ARBA00022777"/>
    </source>
</evidence>
<feature type="domain" description="Carbohydrate kinase PfkB" evidence="9">
    <location>
        <begin position="7"/>
        <end position="290"/>
    </location>
</feature>
<evidence type="ECO:0000313" key="10">
    <source>
        <dbReference type="EMBL" id="KMM38322.1"/>
    </source>
</evidence>
<dbReference type="EMBL" id="LELK01000001">
    <property type="protein sequence ID" value="KMM38322.1"/>
    <property type="molecule type" value="Genomic_DNA"/>
</dbReference>
<dbReference type="GO" id="GO:0008662">
    <property type="term" value="F:1-phosphofructokinase activity"/>
    <property type="evidence" value="ECO:0007669"/>
    <property type="project" value="UniProtKB-UniRule"/>
</dbReference>
<dbReference type="GO" id="GO:0005829">
    <property type="term" value="C:cytosol"/>
    <property type="evidence" value="ECO:0007669"/>
    <property type="project" value="TreeGrafter"/>
</dbReference>
<dbReference type="EC" id="2.7.1.144" evidence="7"/>
<dbReference type="NCBIfam" id="TIGR03828">
    <property type="entry name" value="pfkB"/>
    <property type="match status" value="1"/>
</dbReference>
<evidence type="ECO:0000256" key="8">
    <source>
        <dbReference type="RuleBase" id="RU369061"/>
    </source>
</evidence>
<dbReference type="OrthoDB" id="9801219at2"/>
<reference evidence="10" key="1">
    <citation type="submission" date="2015-06" db="EMBL/GenBank/DDBJ databases">
        <authorList>
            <person name="Liu B."/>
            <person name="Wang J."/>
            <person name="Zhu Y."/>
            <person name="Liu G."/>
            <person name="Chen Q."/>
            <person name="Zheng C."/>
            <person name="Che J."/>
            <person name="Ge C."/>
            <person name="Shi H."/>
            <person name="Pan Z."/>
            <person name="Liu X."/>
        </authorList>
    </citation>
    <scope>NUCLEOTIDE SEQUENCE [LARGE SCALE GENOMIC DNA]</scope>
    <source>
        <strain evidence="10">DSM 16346</strain>
    </source>
</reference>
<dbReference type="UniPathway" id="UPA00704">
    <property type="reaction ID" value="UER00715"/>
</dbReference>
<comment type="caution">
    <text evidence="10">The sequence shown here is derived from an EMBL/GenBank/DDBJ whole genome shotgun (WGS) entry which is preliminary data.</text>
</comment>
<protein>
    <recommendedName>
        <fullName evidence="7">Tagatose-6-phosphate kinase</fullName>
        <ecNumber evidence="7">2.7.1.144</ecNumber>
    </recommendedName>
</protein>
<gene>
    <name evidence="10" type="ORF">AB986_03150</name>
</gene>
<dbReference type="InterPro" id="IPR017583">
    <property type="entry name" value="Tagatose/fructose_Pkinase"/>
</dbReference>
<evidence type="ECO:0000256" key="7">
    <source>
        <dbReference type="PIRNR" id="PIRNR000535"/>
    </source>
</evidence>
<keyword evidence="5 7" id="KW-0067">ATP-binding</keyword>
<dbReference type="InterPro" id="IPR022463">
    <property type="entry name" value="1-PFruKinase"/>
</dbReference>
<dbReference type="SUPFAM" id="SSF53613">
    <property type="entry name" value="Ribokinase-like"/>
    <property type="match status" value="1"/>
</dbReference>
<evidence type="ECO:0000256" key="2">
    <source>
        <dbReference type="ARBA" id="ARBA00022679"/>
    </source>
</evidence>
<name>A0A0J6FVD4_9BACL</name>
<dbReference type="PANTHER" id="PTHR46566:SF2">
    <property type="entry name" value="ATP-DEPENDENT 6-PHOSPHOFRUCTOKINASE ISOZYME 2"/>
    <property type="match status" value="1"/>
</dbReference>
<keyword evidence="7" id="KW-0423">Lactose metabolism</keyword>
<proteinExistence type="inferred from homology"/>
<organism evidence="10 11">
    <name type="scientific">Guptibacillus hwajinpoensis</name>
    <dbReference type="NCBI Taxonomy" id="208199"/>
    <lineage>
        <taxon>Bacteria</taxon>
        <taxon>Bacillati</taxon>
        <taxon>Bacillota</taxon>
        <taxon>Bacilli</taxon>
        <taxon>Bacillales</taxon>
        <taxon>Guptibacillaceae</taxon>
        <taxon>Guptibacillus</taxon>
    </lineage>
</organism>
<dbReference type="GO" id="GO:0005524">
    <property type="term" value="F:ATP binding"/>
    <property type="evidence" value="ECO:0007669"/>
    <property type="project" value="UniProtKB-UniRule"/>
</dbReference>
<comment type="similarity">
    <text evidence="1">Belongs to the carbohydrate kinase pfkB family.</text>
</comment>
<evidence type="ECO:0000256" key="6">
    <source>
        <dbReference type="ARBA" id="ARBA00047745"/>
    </source>
</evidence>
<dbReference type="PIRSF" id="PIRSF000535">
    <property type="entry name" value="1PFK/6PFK/LacC"/>
    <property type="match status" value="1"/>
</dbReference>
<dbReference type="GO" id="GO:2001059">
    <property type="term" value="P:D-tagatose 6-phosphate catabolic process"/>
    <property type="evidence" value="ECO:0007669"/>
    <property type="project" value="UniProtKB-UniPathway"/>
</dbReference>
<dbReference type="STRING" id="157733.AB986_03150"/>
<dbReference type="PROSITE" id="PS00584">
    <property type="entry name" value="PFKB_KINASES_2"/>
    <property type="match status" value="1"/>
</dbReference>
<comment type="similarity">
    <text evidence="7">Belongs to the carbohydrate kinase PfkB family. LacC subfamily.</text>
</comment>
<sequence length="312" mass="34009">MITTVTLNAAIDRTYYMDRFSINKVNRTKRIISEPGGKGINVSKILKILNINTVSTGFLGGLNGQLIKRLADEKGIHSDFAMIEGESRICLNIIDEYTNQTEILELGPTILEREWIGFKRKLLELANKSTYVILSGSLPKGLLTTAYQELIELVQQNGPRAIVDTSGQPLKEALKAKPFMIKPNIDELSEITNRPLQTDDEIMNALIELSHTGVSVVAVSRGSDGAMAAYDNCIYTISIPKLSVVNPVGSGDAFVAGLVSGFYDGESFEKSLIRASAAGTANALQEKAGDLSLEDLNSLEKQMSVNQFSFTK</sequence>
<dbReference type="AlphaFoldDB" id="A0A0J6FVD4"/>
<dbReference type="RefSeq" id="WP_048309433.1">
    <property type="nucleotide sequence ID" value="NZ_LELK01000001.1"/>
</dbReference>
<dbReference type="GO" id="GO:0016052">
    <property type="term" value="P:carbohydrate catabolic process"/>
    <property type="evidence" value="ECO:0007669"/>
    <property type="project" value="UniProtKB-ARBA"/>
</dbReference>
<keyword evidence="2 7" id="KW-0808">Transferase</keyword>
<dbReference type="PATRIC" id="fig|157733.3.peg.2844"/>
<evidence type="ECO:0000259" key="9">
    <source>
        <dbReference type="Pfam" id="PF00294"/>
    </source>
</evidence>
<comment type="pathway">
    <text evidence="7">Carbohydrate metabolism; D-tagatose 6-phosphate degradation; D-glyceraldehyde 3-phosphate and glycerone phosphate from D-tagatose 6-phosphate: step 1/2.</text>
</comment>
<dbReference type="Pfam" id="PF00294">
    <property type="entry name" value="PfkB"/>
    <property type="match status" value="1"/>
</dbReference>
<dbReference type="InterPro" id="IPR011611">
    <property type="entry name" value="PfkB_dom"/>
</dbReference>
<dbReference type="NCBIfam" id="TIGR03168">
    <property type="entry name" value="1-PFK"/>
    <property type="match status" value="1"/>
</dbReference>